<dbReference type="SUPFAM" id="SSF57701">
    <property type="entry name" value="Zn2/Cys6 DNA-binding domain"/>
    <property type="match status" value="1"/>
</dbReference>
<dbReference type="CDD" id="cd00067">
    <property type="entry name" value="GAL4"/>
    <property type="match status" value="1"/>
</dbReference>
<reference evidence="3 4" key="1">
    <citation type="journal article" date="2024" name="IMA Fungus">
        <title>IMA Genome - F19 : A genome assembly and annotation guide to empower mycologists, including annotated draft genome sequences of Ceratocystis pirilliformis, Diaporthe australafricana, Fusarium ophioides, Paecilomyces lecythidis, and Sporothrix stenoceras.</title>
        <authorList>
            <person name="Aylward J."/>
            <person name="Wilson A.M."/>
            <person name="Visagie C.M."/>
            <person name="Spraker J."/>
            <person name="Barnes I."/>
            <person name="Buitendag C."/>
            <person name="Ceriani C."/>
            <person name="Del Mar Angel L."/>
            <person name="du Plessis D."/>
            <person name="Fuchs T."/>
            <person name="Gasser K."/>
            <person name="Kramer D."/>
            <person name="Li W."/>
            <person name="Munsamy K."/>
            <person name="Piso A."/>
            <person name="Price J.L."/>
            <person name="Sonnekus B."/>
            <person name="Thomas C."/>
            <person name="van der Nest A."/>
            <person name="van Dijk A."/>
            <person name="van Heerden A."/>
            <person name="van Vuuren N."/>
            <person name="Yilmaz N."/>
            <person name="Duong T.A."/>
            <person name="van der Merwe N.A."/>
            <person name="Wingfield M.J."/>
            <person name="Wingfield B.D."/>
        </authorList>
    </citation>
    <scope>NUCLEOTIDE SEQUENCE [LARGE SCALE GENOMIC DNA]</scope>
    <source>
        <strain evidence="3 4">CMW 18300</strain>
    </source>
</reference>
<organism evidence="3 4">
    <name type="scientific">Diaporthe australafricana</name>
    <dbReference type="NCBI Taxonomy" id="127596"/>
    <lineage>
        <taxon>Eukaryota</taxon>
        <taxon>Fungi</taxon>
        <taxon>Dikarya</taxon>
        <taxon>Ascomycota</taxon>
        <taxon>Pezizomycotina</taxon>
        <taxon>Sordariomycetes</taxon>
        <taxon>Sordariomycetidae</taxon>
        <taxon>Diaporthales</taxon>
        <taxon>Diaporthaceae</taxon>
        <taxon>Diaporthe</taxon>
    </lineage>
</organism>
<dbReference type="EMBL" id="JAWRVE010000002">
    <property type="protein sequence ID" value="KAL1883163.1"/>
    <property type="molecule type" value="Genomic_DNA"/>
</dbReference>
<accession>A0ABR3Y4C6</accession>
<evidence type="ECO:0000256" key="2">
    <source>
        <dbReference type="SAM" id="MobiDB-lite"/>
    </source>
</evidence>
<name>A0ABR3Y4C6_9PEZI</name>
<proteinExistence type="predicted"/>
<dbReference type="InterPro" id="IPR036864">
    <property type="entry name" value="Zn2-C6_fun-type_DNA-bd_sf"/>
</dbReference>
<feature type="region of interest" description="Disordered" evidence="2">
    <location>
        <begin position="44"/>
        <end position="93"/>
    </location>
</feature>
<keyword evidence="1" id="KW-0539">Nucleus</keyword>
<comment type="caution">
    <text evidence="3">The sequence shown here is derived from an EMBL/GenBank/DDBJ whole genome shotgun (WGS) entry which is preliminary data.</text>
</comment>
<feature type="region of interest" description="Disordered" evidence="2">
    <location>
        <begin position="148"/>
        <end position="183"/>
    </location>
</feature>
<feature type="compositionally biased region" description="Basic residues" evidence="2">
    <location>
        <begin position="170"/>
        <end position="183"/>
    </location>
</feature>
<keyword evidence="4" id="KW-1185">Reference proteome</keyword>
<dbReference type="PANTHER" id="PTHR35392">
    <property type="entry name" value="ZN(II)2CYS6 TRANSCRIPTION FACTOR (EUROFUNG)-RELATED-RELATED"/>
    <property type="match status" value="1"/>
</dbReference>
<evidence type="ECO:0000313" key="4">
    <source>
        <dbReference type="Proteomes" id="UP001583177"/>
    </source>
</evidence>
<dbReference type="InterPro" id="IPR001138">
    <property type="entry name" value="Zn2Cys6_DnaBD"/>
</dbReference>
<sequence>MWRRSSDADGEIVPSEIHGFIEQYPKDDECFFQQFVHFPDDEPAYVQQSVDGGDDASTYLGSESQVPPLTIGPTLSPSSHSRASPSTSSRPEDADLQAILSVSWPGEGFGDLDSTLRHVGENPAIFVQGPMSPAPVRLQDDDVSIHLSPPGSSGPTVAPVSPPVQAVPMKRGRSNPLPRKKRAKVSNMRKIKACMRCHIRKRECDDGAPCKHCGKAFPKYPDILLVWAERQLSKELDAKKTPGFEAAILSFLLAYRDSPVNLSGASSAIGNKKAPAFTDPKRLVRKTCEMRCWYRIWQTSILYSCAHEEGSTASSRNEAHTELPAAALRELKKLATNALIACEKEILLELDELSPSMAPLIELSHWACIWQVILIYRQLVAGYSNLARRQPMNSMYGVSTGE</sequence>
<evidence type="ECO:0000256" key="1">
    <source>
        <dbReference type="ARBA" id="ARBA00023242"/>
    </source>
</evidence>
<dbReference type="PANTHER" id="PTHR35392:SF1">
    <property type="entry name" value="ZN(II)2CYS6 TRANSCRIPTION FACTOR (EUROFUNG)"/>
    <property type="match status" value="1"/>
</dbReference>
<evidence type="ECO:0008006" key="5">
    <source>
        <dbReference type="Google" id="ProtNLM"/>
    </source>
</evidence>
<dbReference type="InterPro" id="IPR052973">
    <property type="entry name" value="Fungal_sec-metab_reg_TF"/>
</dbReference>
<evidence type="ECO:0000313" key="3">
    <source>
        <dbReference type="EMBL" id="KAL1883163.1"/>
    </source>
</evidence>
<dbReference type="Proteomes" id="UP001583177">
    <property type="component" value="Unassembled WGS sequence"/>
</dbReference>
<feature type="compositionally biased region" description="Low complexity" evidence="2">
    <location>
        <begin position="73"/>
        <end position="89"/>
    </location>
</feature>
<protein>
    <recommendedName>
        <fullName evidence="5">Zn(2)-C6 fungal-type domain-containing protein</fullName>
    </recommendedName>
</protein>
<feature type="compositionally biased region" description="Low complexity" evidence="2">
    <location>
        <begin position="155"/>
        <end position="168"/>
    </location>
</feature>
<gene>
    <name evidence="3" type="ORF">Daus18300_000221</name>
</gene>